<keyword evidence="1" id="KW-0472">Membrane</keyword>
<comment type="caution">
    <text evidence="2">The sequence shown here is derived from an EMBL/GenBank/DDBJ whole genome shotgun (WGS) entry which is preliminary data.</text>
</comment>
<gene>
    <name evidence="2" type="ORF">NQ317_018489</name>
</gene>
<dbReference type="EMBL" id="JAPWTJ010000107">
    <property type="protein sequence ID" value="KAJ8982788.1"/>
    <property type="molecule type" value="Genomic_DNA"/>
</dbReference>
<proteinExistence type="predicted"/>
<evidence type="ECO:0000256" key="1">
    <source>
        <dbReference type="SAM" id="Phobius"/>
    </source>
</evidence>
<reference evidence="2" key="1">
    <citation type="journal article" date="2023" name="Insect Mol. Biol.">
        <title>Genome sequencing provides insights into the evolution of gene families encoding plant cell wall-degrading enzymes in longhorned beetles.</title>
        <authorList>
            <person name="Shin N.R."/>
            <person name="Okamura Y."/>
            <person name="Kirsch R."/>
            <person name="Pauchet Y."/>
        </authorList>
    </citation>
    <scope>NUCLEOTIDE SEQUENCE</scope>
    <source>
        <strain evidence="2">MMC_N1</strain>
    </source>
</reference>
<keyword evidence="3" id="KW-1185">Reference proteome</keyword>
<evidence type="ECO:0000313" key="2">
    <source>
        <dbReference type="EMBL" id="KAJ8982788.1"/>
    </source>
</evidence>
<feature type="transmembrane region" description="Helical" evidence="1">
    <location>
        <begin position="14"/>
        <end position="36"/>
    </location>
</feature>
<keyword evidence="1" id="KW-0812">Transmembrane</keyword>
<keyword evidence="1" id="KW-1133">Transmembrane helix</keyword>
<dbReference type="Proteomes" id="UP001162164">
    <property type="component" value="Unassembled WGS sequence"/>
</dbReference>
<accession>A0ABQ9JWS7</accession>
<organism evidence="2 3">
    <name type="scientific">Molorchus minor</name>
    <dbReference type="NCBI Taxonomy" id="1323400"/>
    <lineage>
        <taxon>Eukaryota</taxon>
        <taxon>Metazoa</taxon>
        <taxon>Ecdysozoa</taxon>
        <taxon>Arthropoda</taxon>
        <taxon>Hexapoda</taxon>
        <taxon>Insecta</taxon>
        <taxon>Pterygota</taxon>
        <taxon>Neoptera</taxon>
        <taxon>Endopterygota</taxon>
        <taxon>Coleoptera</taxon>
        <taxon>Polyphaga</taxon>
        <taxon>Cucujiformia</taxon>
        <taxon>Chrysomeloidea</taxon>
        <taxon>Cerambycidae</taxon>
        <taxon>Lamiinae</taxon>
        <taxon>Monochamini</taxon>
        <taxon>Molorchus</taxon>
    </lineage>
</organism>
<evidence type="ECO:0000313" key="3">
    <source>
        <dbReference type="Proteomes" id="UP001162164"/>
    </source>
</evidence>
<name>A0ABQ9JWS7_9CUCU</name>
<sequence>MLMGPLMLERLETFPMLLITTVISPLASMATVLHWGAKHGNAEIIKVFAGTYKVDVNGKTVFFTSNVFGLRGKCISYEAVDVSASMYTSGTCFLCFIGKRHYYSLDIKPTRNTIVEDIL</sequence>
<protein>
    <submittedName>
        <fullName evidence="2">Uncharacterized protein</fullName>
    </submittedName>
</protein>